<proteinExistence type="predicted"/>
<gene>
    <name evidence="2" type="ORF">DXT89_21160</name>
    <name evidence="3" type="ORF">GOZ95_21670</name>
</gene>
<sequence length="265" mass="29482">MSILRSETGTVHICGHRGHLVASPENTFASFRMAKELGATICETDLVLSADGELILFHDATVDRTSNGKGLVSKMTLAELKALDVSSWFSPEFEGERVPTLREAIVFARENGMLLQLELKVQGLDDLLFPKTAALLDELDAHDVVWFSSLDFRQLRDIKRQIPEVPTVGLSHTSFMDPVALAKEAHLDALQFDWHRFSPEEAILLHRNGIAATVVVIATQKEIERRASYGDDIERRVAGWISDGHIDQLLGDDVAWVERVVRSAS</sequence>
<protein>
    <submittedName>
        <fullName evidence="2">Agrocinopine phosphodiesterase</fullName>
    </submittedName>
</protein>
<dbReference type="RefSeq" id="WP_060716486.1">
    <property type="nucleotide sequence ID" value="NZ_JAALYE010000018.1"/>
</dbReference>
<dbReference type="InterPro" id="IPR030395">
    <property type="entry name" value="GP_PDE_dom"/>
</dbReference>
<dbReference type="PANTHER" id="PTHR46211">
    <property type="entry name" value="GLYCEROPHOSPHORYL DIESTER PHOSPHODIESTERASE"/>
    <property type="match status" value="1"/>
</dbReference>
<comment type="caution">
    <text evidence="2">The sequence shown here is derived from an EMBL/GenBank/DDBJ whole genome shotgun (WGS) entry which is preliminary data.</text>
</comment>
<dbReference type="InterPro" id="IPR017946">
    <property type="entry name" value="PLC-like_Pdiesterase_TIM-brl"/>
</dbReference>
<dbReference type="SUPFAM" id="SSF51695">
    <property type="entry name" value="PLC-like phosphodiesterases"/>
    <property type="match status" value="1"/>
</dbReference>
<evidence type="ECO:0000259" key="1">
    <source>
        <dbReference type="PROSITE" id="PS51704"/>
    </source>
</evidence>
<reference evidence="2 5" key="1">
    <citation type="submission" date="2018-08" db="EMBL/GenBank/DDBJ databases">
        <title>Genome sequencing of Agrobacterium vitis strain ICMP 10754.</title>
        <authorList>
            <person name="Visnovsky S.B."/>
            <person name="Pitman A.R."/>
        </authorList>
    </citation>
    <scope>NUCLEOTIDE SEQUENCE [LARGE SCALE GENOMIC DNA]</scope>
    <source>
        <strain evidence="2 5">ICMP 10754</strain>
    </source>
</reference>
<dbReference type="Gene3D" id="3.20.20.190">
    <property type="entry name" value="Phosphatidylinositol (PI) phosphodiesterase"/>
    <property type="match status" value="1"/>
</dbReference>
<accession>A0A368NIF7</accession>
<dbReference type="GO" id="GO:0008081">
    <property type="term" value="F:phosphoric diester hydrolase activity"/>
    <property type="evidence" value="ECO:0007669"/>
    <property type="project" value="InterPro"/>
</dbReference>
<dbReference type="GO" id="GO:0006629">
    <property type="term" value="P:lipid metabolic process"/>
    <property type="evidence" value="ECO:0007669"/>
    <property type="project" value="InterPro"/>
</dbReference>
<evidence type="ECO:0000313" key="3">
    <source>
        <dbReference type="EMBL" id="MUZ60055.1"/>
    </source>
</evidence>
<dbReference type="PANTHER" id="PTHR46211:SF14">
    <property type="entry name" value="GLYCEROPHOSPHODIESTER PHOSPHODIESTERASE"/>
    <property type="match status" value="1"/>
</dbReference>
<dbReference type="EMBL" id="QUSG01000018">
    <property type="protein sequence ID" value="KAA3522337.1"/>
    <property type="molecule type" value="Genomic_DNA"/>
</dbReference>
<dbReference type="Pfam" id="PF03009">
    <property type="entry name" value="GDPD"/>
    <property type="match status" value="1"/>
</dbReference>
<dbReference type="AlphaFoldDB" id="A0A368NIF7"/>
<dbReference type="PROSITE" id="PS51704">
    <property type="entry name" value="GP_PDE"/>
    <property type="match status" value="1"/>
</dbReference>
<dbReference type="Proteomes" id="UP000436911">
    <property type="component" value="Unassembled WGS sequence"/>
</dbReference>
<dbReference type="OrthoDB" id="1854250at2"/>
<organism evidence="2 5">
    <name type="scientific">Agrobacterium vitis</name>
    <name type="common">Rhizobium vitis</name>
    <dbReference type="NCBI Taxonomy" id="373"/>
    <lineage>
        <taxon>Bacteria</taxon>
        <taxon>Pseudomonadati</taxon>
        <taxon>Pseudomonadota</taxon>
        <taxon>Alphaproteobacteria</taxon>
        <taxon>Hyphomicrobiales</taxon>
        <taxon>Rhizobiaceae</taxon>
        <taxon>Rhizobium/Agrobacterium group</taxon>
        <taxon>Agrobacterium</taxon>
    </lineage>
</organism>
<reference evidence="3 4" key="2">
    <citation type="submission" date="2019-12" db="EMBL/GenBank/DDBJ databases">
        <title>Whole-genome sequencing of Allorhizobium vitis.</title>
        <authorList>
            <person name="Gan H.M."/>
            <person name="Szegedi E."/>
            <person name="Burr T."/>
            <person name="Savka M.A."/>
        </authorList>
    </citation>
    <scope>NUCLEOTIDE SEQUENCE [LARGE SCALE GENOMIC DNA]</scope>
    <source>
        <strain evidence="3 4">CG989</strain>
    </source>
</reference>
<dbReference type="GeneID" id="60684599"/>
<evidence type="ECO:0000313" key="5">
    <source>
        <dbReference type="Proteomes" id="UP000436911"/>
    </source>
</evidence>
<name>A0A368NIF7_AGRVI</name>
<evidence type="ECO:0000313" key="2">
    <source>
        <dbReference type="EMBL" id="KAA3522337.1"/>
    </source>
</evidence>
<dbReference type="Proteomes" id="UP000436692">
    <property type="component" value="Unassembled WGS sequence"/>
</dbReference>
<dbReference type="EMBL" id="WPHM01000014">
    <property type="protein sequence ID" value="MUZ60055.1"/>
    <property type="molecule type" value="Genomic_DNA"/>
</dbReference>
<feature type="domain" description="GP-PDE" evidence="1">
    <location>
        <begin position="11"/>
        <end position="261"/>
    </location>
</feature>
<evidence type="ECO:0000313" key="4">
    <source>
        <dbReference type="Proteomes" id="UP000436692"/>
    </source>
</evidence>